<dbReference type="EMBL" id="FMIA01000002">
    <property type="protein sequence ID" value="SCL55204.1"/>
    <property type="molecule type" value="Genomic_DNA"/>
</dbReference>
<gene>
    <name evidence="1" type="ORF">GA0070617_2892</name>
</gene>
<accession>A0A1C6UMC9</accession>
<name>A0A1C6UMC9_9ACTN</name>
<dbReference type="Proteomes" id="UP000198937">
    <property type="component" value="Unassembled WGS sequence"/>
</dbReference>
<evidence type="ECO:0000313" key="1">
    <source>
        <dbReference type="EMBL" id="SCL55204.1"/>
    </source>
</evidence>
<reference evidence="1 2" key="1">
    <citation type="submission" date="2016-06" db="EMBL/GenBank/DDBJ databases">
        <authorList>
            <person name="Kjaerup R.B."/>
            <person name="Dalgaard T.S."/>
            <person name="Juul-Madsen H.R."/>
        </authorList>
    </citation>
    <scope>NUCLEOTIDE SEQUENCE [LARGE SCALE GENOMIC DNA]</scope>
    <source>
        <strain evidence="1 2">DSM 45577</strain>
    </source>
</reference>
<dbReference type="Gene3D" id="1.10.238.160">
    <property type="match status" value="1"/>
</dbReference>
<dbReference type="AlphaFoldDB" id="A0A1C6UMC9"/>
<keyword evidence="2" id="KW-1185">Reference proteome</keyword>
<dbReference type="STRING" id="683228.GA0070617_2892"/>
<proteinExistence type="predicted"/>
<organism evidence="1 2">
    <name type="scientific">Micromonospora yangpuensis</name>
    <dbReference type="NCBI Taxonomy" id="683228"/>
    <lineage>
        <taxon>Bacteria</taxon>
        <taxon>Bacillati</taxon>
        <taxon>Actinomycetota</taxon>
        <taxon>Actinomycetes</taxon>
        <taxon>Micromonosporales</taxon>
        <taxon>Micromonosporaceae</taxon>
        <taxon>Micromonospora</taxon>
    </lineage>
</organism>
<evidence type="ECO:0000313" key="2">
    <source>
        <dbReference type="Proteomes" id="UP000198937"/>
    </source>
</evidence>
<sequence>MSTQTDRSVDRVVFELMGAAEIQERLGISRQRTYILINRRDFPAPIATLKMGSVWLKADVERWIAEKRPHLLVDDSE</sequence>
<protein>
    <submittedName>
        <fullName evidence="1">Prophage CP4-57 regulatory protein (AlpA)</fullName>
    </submittedName>
</protein>